<dbReference type="GO" id="GO:0006508">
    <property type="term" value="P:proteolysis"/>
    <property type="evidence" value="ECO:0007669"/>
    <property type="project" value="UniProtKB-KW"/>
</dbReference>
<feature type="site" description="Transition state stabilizer" evidence="13">
    <location>
        <position position="414"/>
    </location>
</feature>
<feature type="binding site" evidence="12">
    <location>
        <position position="332"/>
    </location>
    <ligand>
        <name>Zn(2+)</name>
        <dbReference type="ChEBI" id="CHEBI:29105"/>
        <note>catalytic</note>
    </ligand>
</feature>
<feature type="binding site" evidence="12">
    <location>
        <position position="328"/>
    </location>
    <ligand>
        <name>Zn(2+)</name>
        <dbReference type="ChEBI" id="CHEBI:29105"/>
        <note>catalytic</note>
    </ligand>
</feature>
<dbReference type="VEuPathDB" id="VectorBase:CQUJHB017646"/>
<comment type="cofactor">
    <cofactor evidence="12 14">
        <name>Zn(2+)</name>
        <dbReference type="ChEBI" id="CHEBI:29105"/>
    </cofactor>
    <text evidence="12 14">Binds 1 zinc ion per subunit.</text>
</comment>
<evidence type="ECO:0000256" key="2">
    <source>
        <dbReference type="ARBA" id="ARBA00010136"/>
    </source>
</evidence>
<dbReference type="Proteomes" id="UP000002320">
    <property type="component" value="Unassembled WGS sequence"/>
</dbReference>
<dbReference type="Gene3D" id="1.25.50.20">
    <property type="match status" value="1"/>
</dbReference>
<dbReference type="CDD" id="cd09601">
    <property type="entry name" value="M1_APN-Q_like"/>
    <property type="match status" value="1"/>
</dbReference>
<evidence type="ECO:0000259" key="17">
    <source>
        <dbReference type="Pfam" id="PF17900"/>
    </source>
</evidence>
<dbReference type="InterPro" id="IPR050344">
    <property type="entry name" value="Peptidase_M1_aminopeptidases"/>
</dbReference>
<keyword evidence="19" id="KW-1185">Reference proteome</keyword>
<dbReference type="Gene3D" id="2.60.40.1910">
    <property type="match status" value="1"/>
</dbReference>
<dbReference type="SUPFAM" id="SSF55486">
    <property type="entry name" value="Metalloproteases ('zincins'), catalytic domain"/>
    <property type="match status" value="1"/>
</dbReference>
<dbReference type="OrthoDB" id="10031169at2759"/>
<keyword evidence="10" id="KW-0449">Lipoprotein</keyword>
<keyword evidence="9 14" id="KW-0482">Metalloprotease</keyword>
<dbReference type="Pfam" id="PF01433">
    <property type="entry name" value="Peptidase_M1"/>
    <property type="match status" value="1"/>
</dbReference>
<keyword evidence="8 12" id="KW-0862">Zinc</keyword>
<dbReference type="EC" id="3.4.11.-" evidence="14"/>
<dbReference type="FunFam" id="1.10.390.10:FF:000013">
    <property type="entry name" value="Aminopeptidase N"/>
    <property type="match status" value="1"/>
</dbReference>
<evidence type="ECO:0000256" key="11">
    <source>
        <dbReference type="PIRSR" id="PIRSR634016-1"/>
    </source>
</evidence>
<name>A0A1S4J266_CULQU</name>
<keyword evidence="4" id="KW-0325">Glycoprotein</keyword>
<evidence type="ECO:0000256" key="1">
    <source>
        <dbReference type="ARBA" id="ARBA00004609"/>
    </source>
</evidence>
<dbReference type="VEuPathDB" id="VectorBase:CPIJ001051"/>
<proteinExistence type="inferred from homology"/>
<evidence type="ECO:0000256" key="4">
    <source>
        <dbReference type="ARBA" id="ARBA00022622"/>
    </source>
</evidence>
<evidence type="ECO:0000313" key="19">
    <source>
        <dbReference type="Proteomes" id="UP000002320"/>
    </source>
</evidence>
<evidence type="ECO:0000256" key="3">
    <source>
        <dbReference type="ARBA" id="ARBA00022438"/>
    </source>
</evidence>
<comment type="subcellular location">
    <subcellularLocation>
        <location evidence="1">Cell membrane</location>
        <topology evidence="1">Lipid-anchor</topology>
        <topology evidence="1">GPI-anchor</topology>
    </subcellularLocation>
</comment>
<sequence length="901" mass="102969">MYFKSFYIGLLLWVTVCEGFESYRLPNTTKPTHYDLFIDTNIHEGDLDYNGTVKIYIDILQDTKQIVLHSSRSTLVNVELKNSDLLNIPVIKFDTEIEKDFLIVHVASELQNGSSVVLEIDFVNSINRTDQKGFYRTSYTTDENVVKYAGLTQFQACDARSAFPCYDEPGIKTTFDVRITCGNDYHARANAGIASVTMLSDKKKLVKFKRSPKMQTYLLAFLVSDYAVKRGHANSTKRITVQSLARPSQADQLNYSVDAAVKLIDELQSYFDHPYELDKIDNVAIRNTDYSAGAMENWGLVTYLESYLLVSAASSQSAKRDVVVVIAHEFAHQFFGNLLAPKWWSYLWLNEGFATLYEYYLADRTHPHLLIKDRFTVVALQEALLKDSSITVRPMTHYVETVPEIDRLFDSIAYAKSGSVLRMMLYVLGEQTFVKGLRHYIKKNQNSVVEPSDLYNSLQNATTEHQSLPTSLTIATVMESWTNQPGAPVVTVERVADSNEFKFTQKRFYHTPSPPENNQTWWIPIFVYTNSSEGAYGDKPLFWIPQGTSAMTRKIPIEENDVFILNPGQLGYYRVNYDKATWNSLVETLESSPETLDSATRGQLIDDSMNLANAGMLDHEMSFKILDHLRNSTDFLPWKSAYRSILELDKMLATDNDALNLLHQYIIQLSTKLFESYGMKERVGENTNDHDARLIAVDLSCRVGQQKCTEYAAAKKTNILDQRTHRLVIRSETEQRWYCNALRTARELEVELFQEALEMEEDSQARSYLINSLACVRDRVLLEQVMEYVAEQVGTNELYRFMGAAAEDSAAGMNAVIGFLTERRNQMDDFFSNTRAVERLICKLVEKIVDRTSADRLLMLAKVLRIAPDLEANLSGKLDEQIHWKERNVPLVRAALERYQP</sequence>
<dbReference type="Gene3D" id="2.60.40.1730">
    <property type="entry name" value="tricorn interacting facor f3 domain"/>
    <property type="match status" value="1"/>
</dbReference>
<accession>A0A1S4J266</accession>
<dbReference type="EnsemblMetazoa" id="CPIJ001051-RA">
    <property type="protein sequence ID" value="CPIJ001051-PA"/>
    <property type="gene ID" value="CPIJ001051"/>
</dbReference>
<keyword evidence="4" id="KW-0336">GPI-anchor</keyword>
<keyword evidence="4" id="KW-0472">Membrane</keyword>
<dbReference type="GO" id="GO:0005737">
    <property type="term" value="C:cytoplasm"/>
    <property type="evidence" value="ECO:0007669"/>
    <property type="project" value="TreeGrafter"/>
</dbReference>
<dbReference type="AlphaFoldDB" id="A0A1S4J266"/>
<feature type="binding site" evidence="12">
    <location>
        <position position="351"/>
    </location>
    <ligand>
        <name>Zn(2+)</name>
        <dbReference type="ChEBI" id="CHEBI:29105"/>
        <note>catalytic</note>
    </ligand>
</feature>
<dbReference type="InterPro" id="IPR042097">
    <property type="entry name" value="Aminopeptidase_N-like_N_sf"/>
</dbReference>
<dbReference type="Pfam" id="PF17900">
    <property type="entry name" value="Peptidase_M1_N"/>
    <property type="match status" value="1"/>
</dbReference>
<feature type="active site" description="Proton acceptor" evidence="11">
    <location>
        <position position="329"/>
    </location>
</feature>
<evidence type="ECO:0000259" key="16">
    <source>
        <dbReference type="Pfam" id="PF11838"/>
    </source>
</evidence>
<evidence type="ECO:0000256" key="7">
    <source>
        <dbReference type="ARBA" id="ARBA00022801"/>
    </source>
</evidence>
<dbReference type="InterPro" id="IPR014782">
    <property type="entry name" value="Peptidase_M1_dom"/>
</dbReference>
<evidence type="ECO:0000256" key="13">
    <source>
        <dbReference type="PIRSR" id="PIRSR634016-4"/>
    </source>
</evidence>
<dbReference type="Gene3D" id="1.10.390.10">
    <property type="entry name" value="Neutral Protease Domain 2"/>
    <property type="match status" value="1"/>
</dbReference>
<feature type="domain" description="ERAP1-like C-terminal" evidence="16">
    <location>
        <begin position="563"/>
        <end position="855"/>
    </location>
</feature>
<keyword evidence="5 14" id="KW-0645">Protease</keyword>
<dbReference type="PANTHER" id="PTHR11533:SF301">
    <property type="entry name" value="AMINOPEPTIDASE"/>
    <property type="match status" value="1"/>
</dbReference>
<dbReference type="InterPro" id="IPR027268">
    <property type="entry name" value="Peptidase_M4/M1_CTD_sf"/>
</dbReference>
<keyword evidence="7 14" id="KW-0378">Hydrolase</keyword>
<dbReference type="GO" id="GO:0005886">
    <property type="term" value="C:plasma membrane"/>
    <property type="evidence" value="ECO:0007669"/>
    <property type="project" value="UniProtKB-SubCell"/>
</dbReference>
<evidence type="ECO:0000256" key="14">
    <source>
        <dbReference type="RuleBase" id="RU364040"/>
    </source>
</evidence>
<evidence type="ECO:0000256" key="5">
    <source>
        <dbReference type="ARBA" id="ARBA00022670"/>
    </source>
</evidence>
<dbReference type="GO" id="GO:0005615">
    <property type="term" value="C:extracellular space"/>
    <property type="evidence" value="ECO:0007669"/>
    <property type="project" value="TreeGrafter"/>
</dbReference>
<dbReference type="InterPro" id="IPR034016">
    <property type="entry name" value="M1_APN-typ"/>
</dbReference>
<dbReference type="GO" id="GO:0070006">
    <property type="term" value="F:metalloaminopeptidase activity"/>
    <property type="evidence" value="ECO:0007669"/>
    <property type="project" value="TreeGrafter"/>
</dbReference>
<evidence type="ECO:0000256" key="9">
    <source>
        <dbReference type="ARBA" id="ARBA00023049"/>
    </source>
</evidence>
<feature type="domain" description="Aminopeptidase N-like N-terminal" evidence="17">
    <location>
        <begin position="30"/>
        <end position="218"/>
    </location>
</feature>
<dbReference type="GO" id="GO:0043171">
    <property type="term" value="P:peptide catabolic process"/>
    <property type="evidence" value="ECO:0007669"/>
    <property type="project" value="TreeGrafter"/>
</dbReference>
<protein>
    <recommendedName>
        <fullName evidence="14">Aminopeptidase</fullName>
        <ecNumber evidence="14">3.4.11.-</ecNumber>
    </recommendedName>
</protein>
<dbReference type="PANTHER" id="PTHR11533">
    <property type="entry name" value="PROTEASE M1 ZINC METALLOPROTEASE"/>
    <property type="match status" value="1"/>
</dbReference>
<dbReference type="GO" id="GO:0042277">
    <property type="term" value="F:peptide binding"/>
    <property type="evidence" value="ECO:0007669"/>
    <property type="project" value="TreeGrafter"/>
</dbReference>
<organism evidence="18 19">
    <name type="scientific">Culex quinquefasciatus</name>
    <name type="common">Southern house mosquito</name>
    <name type="synonym">Culex pungens</name>
    <dbReference type="NCBI Taxonomy" id="7176"/>
    <lineage>
        <taxon>Eukaryota</taxon>
        <taxon>Metazoa</taxon>
        <taxon>Ecdysozoa</taxon>
        <taxon>Arthropoda</taxon>
        <taxon>Hexapoda</taxon>
        <taxon>Insecta</taxon>
        <taxon>Pterygota</taxon>
        <taxon>Neoptera</taxon>
        <taxon>Endopterygota</taxon>
        <taxon>Diptera</taxon>
        <taxon>Nematocera</taxon>
        <taxon>Culicoidea</taxon>
        <taxon>Culicidae</taxon>
        <taxon>Culicinae</taxon>
        <taxon>Culicini</taxon>
        <taxon>Culex</taxon>
        <taxon>Culex</taxon>
    </lineage>
</organism>
<dbReference type="InterPro" id="IPR045357">
    <property type="entry name" value="Aminopeptidase_N-like_N"/>
</dbReference>
<dbReference type="PRINTS" id="PR00756">
    <property type="entry name" value="ALADIPTASE"/>
</dbReference>
<dbReference type="GO" id="GO:0008270">
    <property type="term" value="F:zinc ion binding"/>
    <property type="evidence" value="ECO:0007669"/>
    <property type="project" value="UniProtKB-UniRule"/>
</dbReference>
<dbReference type="Pfam" id="PF11838">
    <property type="entry name" value="ERAP1_C"/>
    <property type="match status" value="1"/>
</dbReference>
<comment type="similarity">
    <text evidence="2 14">Belongs to the peptidase M1 family.</text>
</comment>
<evidence type="ECO:0000259" key="15">
    <source>
        <dbReference type="Pfam" id="PF01433"/>
    </source>
</evidence>
<evidence type="ECO:0000256" key="10">
    <source>
        <dbReference type="ARBA" id="ARBA00023288"/>
    </source>
</evidence>
<evidence type="ECO:0000313" key="18">
    <source>
        <dbReference type="EnsemblMetazoa" id="CPIJ001051-PA"/>
    </source>
</evidence>
<dbReference type="InParanoid" id="A0A1S4J266"/>
<evidence type="ECO:0000256" key="6">
    <source>
        <dbReference type="ARBA" id="ARBA00022723"/>
    </source>
</evidence>
<reference evidence="18" key="1">
    <citation type="submission" date="2020-05" db="UniProtKB">
        <authorList>
            <consortium name="EnsemblMetazoa"/>
        </authorList>
    </citation>
    <scope>IDENTIFICATION</scope>
    <source>
        <strain evidence="18">JHB</strain>
    </source>
</reference>
<keyword evidence="6 12" id="KW-0479">Metal-binding</keyword>
<dbReference type="SUPFAM" id="SSF63737">
    <property type="entry name" value="Leukotriene A4 hydrolase N-terminal domain"/>
    <property type="match status" value="1"/>
</dbReference>
<dbReference type="InterPro" id="IPR024571">
    <property type="entry name" value="ERAP1-like_C_dom"/>
</dbReference>
<evidence type="ECO:0000256" key="12">
    <source>
        <dbReference type="PIRSR" id="PIRSR634016-3"/>
    </source>
</evidence>
<keyword evidence="3 14" id="KW-0031">Aminopeptidase</keyword>
<dbReference type="GO" id="GO:0098552">
    <property type="term" value="C:side of membrane"/>
    <property type="evidence" value="ECO:0007669"/>
    <property type="project" value="UniProtKB-KW"/>
</dbReference>
<dbReference type="InterPro" id="IPR001930">
    <property type="entry name" value="Peptidase_M1"/>
</dbReference>
<feature type="domain" description="Peptidase M1 membrane alanine aminopeptidase" evidence="15">
    <location>
        <begin position="255"/>
        <end position="481"/>
    </location>
</feature>
<evidence type="ECO:0000256" key="8">
    <source>
        <dbReference type="ARBA" id="ARBA00022833"/>
    </source>
</evidence>